<evidence type="ECO:0000256" key="2">
    <source>
        <dbReference type="ARBA" id="ARBA00022730"/>
    </source>
</evidence>
<dbReference type="InterPro" id="IPR005813">
    <property type="entry name" value="Ribosomal_bL20"/>
</dbReference>
<keyword evidence="5 6" id="KW-0687">Ribonucleoprotein</keyword>
<evidence type="ECO:0000256" key="5">
    <source>
        <dbReference type="ARBA" id="ARBA00023274"/>
    </source>
</evidence>
<evidence type="ECO:0000313" key="8">
    <source>
        <dbReference type="EMBL" id="AYC65584.1"/>
    </source>
</evidence>
<keyword evidence="8" id="KW-0934">Plastid</keyword>
<name>A0A386B1J8_9CHLO</name>
<dbReference type="Pfam" id="PF00453">
    <property type="entry name" value="Ribosomal_L20"/>
    <property type="match status" value="1"/>
</dbReference>
<dbReference type="GO" id="GO:0005840">
    <property type="term" value="C:ribosome"/>
    <property type="evidence" value="ECO:0007669"/>
    <property type="project" value="UniProtKB-KW"/>
</dbReference>
<dbReference type="PROSITE" id="PS00937">
    <property type="entry name" value="RIBOSOMAL_L20"/>
    <property type="match status" value="1"/>
</dbReference>
<dbReference type="RefSeq" id="YP_009519592.1">
    <property type="nucleotide sequence ID" value="NC_039527.1"/>
</dbReference>
<dbReference type="AlphaFoldDB" id="A0A386B1J8"/>
<dbReference type="GO" id="GO:0019843">
    <property type="term" value="F:rRNA binding"/>
    <property type="evidence" value="ECO:0007669"/>
    <property type="project" value="UniProtKB-KW"/>
</dbReference>
<evidence type="ECO:0000256" key="3">
    <source>
        <dbReference type="ARBA" id="ARBA00022884"/>
    </source>
</evidence>
<reference evidence="8" key="2">
    <citation type="journal article" date="2019" name="Mol. Phylogenet. Evol.">
        <title>Reassessment of the classification of bryopsidales (chlorophyta) based on chloroplast phylogenomic analyses.</title>
        <authorList>
            <person name="Cremen M.C."/>
            <person name="Leliaert F."/>
            <person name="West J."/>
            <person name="Lam D.W."/>
            <person name="Shimada S."/>
            <person name="Lopez-Bautista J.M."/>
            <person name="Verbruggen H."/>
        </authorList>
    </citation>
    <scope>NUCLEOTIDE SEQUENCE</scope>
</reference>
<protein>
    <recommendedName>
        <fullName evidence="7">50S ribosomal protein L20</fullName>
    </recommendedName>
</protein>
<organism evidence="8">
    <name type="scientific">Glaukea argentea</name>
    <dbReference type="NCBI Taxonomy" id="2894057"/>
    <lineage>
        <taxon>Eukaryota</taxon>
        <taxon>Viridiplantae</taxon>
        <taxon>Chlorophyta</taxon>
        <taxon>core chlorophytes</taxon>
        <taxon>Ulvophyceae</taxon>
        <taxon>TCBD clade</taxon>
        <taxon>Bryopsidales</taxon>
        <taxon>Halimedineae</taxon>
        <taxon>Halimedaceae</taxon>
        <taxon>Udoteae</taxon>
        <taxon>Glaukea</taxon>
    </lineage>
</organism>
<gene>
    <name evidence="8" type="primary">rpl20</name>
</gene>
<keyword evidence="4 6" id="KW-0689">Ribosomal protein</keyword>
<dbReference type="GO" id="GO:0003735">
    <property type="term" value="F:structural constituent of ribosome"/>
    <property type="evidence" value="ECO:0007669"/>
    <property type="project" value="InterPro"/>
</dbReference>
<evidence type="ECO:0000256" key="4">
    <source>
        <dbReference type="ARBA" id="ARBA00022980"/>
    </source>
</evidence>
<dbReference type="CDD" id="cd07026">
    <property type="entry name" value="Ribosomal_L20"/>
    <property type="match status" value="1"/>
</dbReference>
<dbReference type="InterPro" id="IPR049946">
    <property type="entry name" value="RIBOSOMAL_L20_CS"/>
</dbReference>
<dbReference type="GeneID" id="38279544"/>
<proteinExistence type="inferred from homology"/>
<dbReference type="PANTHER" id="PTHR10986">
    <property type="entry name" value="39S RIBOSOMAL PROTEIN L20"/>
    <property type="match status" value="1"/>
</dbReference>
<dbReference type="GO" id="GO:1990904">
    <property type="term" value="C:ribonucleoprotein complex"/>
    <property type="evidence" value="ECO:0007669"/>
    <property type="project" value="UniProtKB-KW"/>
</dbReference>
<keyword evidence="8" id="KW-0150">Chloroplast</keyword>
<comment type="similarity">
    <text evidence="1 6">Belongs to the bacterial ribosomal protein bL20 family.</text>
</comment>
<evidence type="ECO:0000256" key="7">
    <source>
        <dbReference type="RuleBase" id="RU004311"/>
    </source>
</evidence>
<dbReference type="NCBIfam" id="TIGR01032">
    <property type="entry name" value="rplT_bact"/>
    <property type="match status" value="1"/>
</dbReference>
<keyword evidence="3 7" id="KW-0694">RNA-binding</keyword>
<geneLocation type="chloroplast" evidence="8"/>
<keyword evidence="2 7" id="KW-0699">rRNA-binding</keyword>
<accession>A0A386B1J8</accession>
<dbReference type="EMBL" id="MH591111">
    <property type="protein sequence ID" value="AYC65584.1"/>
    <property type="molecule type" value="Genomic_DNA"/>
</dbReference>
<dbReference type="GO" id="GO:0006412">
    <property type="term" value="P:translation"/>
    <property type="evidence" value="ECO:0007669"/>
    <property type="project" value="InterPro"/>
</dbReference>
<dbReference type="InterPro" id="IPR035566">
    <property type="entry name" value="Ribosomal_protein_bL20_C"/>
</dbReference>
<evidence type="ECO:0000256" key="1">
    <source>
        <dbReference type="ARBA" id="ARBA00007698"/>
    </source>
</evidence>
<dbReference type="Gene3D" id="1.10.1900.20">
    <property type="entry name" value="Ribosomal protein L20"/>
    <property type="match status" value="1"/>
</dbReference>
<sequence length="134" mass="16443">MTRVKRGKNIHKRHQKKFKITKGFRSVSSLLFKNINQQFLTAFKNAFIDRHLRKRFFRSIWISRINAKVRQFGLNYHLFIYKNTKINRKIIAQLALYDRFVFNNLLKCNKNLIIKIFYYYESILQFQEKLFQSV</sequence>
<reference evidence="8" key="1">
    <citation type="submission" date="2018-07" db="EMBL/GenBank/DDBJ databases">
        <authorList>
            <person name="Quirk P.G."/>
            <person name="Krulwich T.A."/>
        </authorList>
    </citation>
    <scope>NUCLEOTIDE SEQUENCE</scope>
</reference>
<dbReference type="SUPFAM" id="SSF74731">
    <property type="entry name" value="Ribosomal protein L20"/>
    <property type="match status" value="1"/>
</dbReference>
<comment type="function">
    <text evidence="7">Binds directly to 23S ribosomal RNA and is necessary for the in vitro assembly process of the 50S ribosomal subunit. It is not involved in the protein synthesizing functions of that subunit.</text>
</comment>
<dbReference type="PRINTS" id="PR00062">
    <property type="entry name" value="RIBOSOMALL20"/>
</dbReference>
<dbReference type="Gene3D" id="6.10.160.10">
    <property type="match status" value="1"/>
</dbReference>
<evidence type="ECO:0000256" key="6">
    <source>
        <dbReference type="RuleBase" id="RU000561"/>
    </source>
</evidence>